<evidence type="ECO:0000313" key="3">
    <source>
        <dbReference type="Proteomes" id="UP000469421"/>
    </source>
</evidence>
<accession>A0A6N7LUQ0</accession>
<sequence length="102" mass="11616">MKFIFEVTMKPGFSVEEYAQGWVEASEIIQQSEGALGTYLHRKIGHPDTVLAIAHWQTKAHRDAKDDSRSERVKAILARHAQVVTVKVIGEYEDPEWQVMPP</sequence>
<reference evidence="2 3" key="1">
    <citation type="submission" date="2019-10" db="EMBL/GenBank/DDBJ databases">
        <title>Alcanivorax sp.PA15-N-34 draft genome sequence.</title>
        <authorList>
            <person name="Liao X."/>
            <person name="Shao Z."/>
        </authorList>
    </citation>
    <scope>NUCLEOTIDE SEQUENCE [LARGE SCALE GENOMIC DNA]</scope>
    <source>
        <strain evidence="2 3">PA15-N-34</strain>
    </source>
</reference>
<dbReference type="SUPFAM" id="SSF54909">
    <property type="entry name" value="Dimeric alpha+beta barrel"/>
    <property type="match status" value="1"/>
</dbReference>
<comment type="caution">
    <text evidence="2">The sequence shown here is derived from an EMBL/GenBank/DDBJ whole genome shotgun (WGS) entry which is preliminary data.</text>
</comment>
<name>A0A6N7LUQ0_9GAMM</name>
<dbReference type="RefSeq" id="WP_153501498.1">
    <property type="nucleotide sequence ID" value="NZ_WIRE01000001.1"/>
</dbReference>
<dbReference type="InterPro" id="IPR007138">
    <property type="entry name" value="ABM_dom"/>
</dbReference>
<gene>
    <name evidence="2" type="ORF">GFN93_13160</name>
</gene>
<dbReference type="Gene3D" id="3.30.70.100">
    <property type="match status" value="1"/>
</dbReference>
<organism evidence="2 3">
    <name type="scientific">Alcanivorax sediminis</name>
    <dbReference type="NCBI Taxonomy" id="2663008"/>
    <lineage>
        <taxon>Bacteria</taxon>
        <taxon>Pseudomonadati</taxon>
        <taxon>Pseudomonadota</taxon>
        <taxon>Gammaproteobacteria</taxon>
        <taxon>Oceanospirillales</taxon>
        <taxon>Alcanivoracaceae</taxon>
        <taxon>Alcanivorax</taxon>
    </lineage>
</organism>
<dbReference type="InterPro" id="IPR011008">
    <property type="entry name" value="Dimeric_a/b-barrel"/>
</dbReference>
<dbReference type="GO" id="GO:0004497">
    <property type="term" value="F:monooxygenase activity"/>
    <property type="evidence" value="ECO:0007669"/>
    <property type="project" value="UniProtKB-KW"/>
</dbReference>
<keyword evidence="3" id="KW-1185">Reference proteome</keyword>
<dbReference type="Pfam" id="PF03992">
    <property type="entry name" value="ABM"/>
    <property type="match status" value="1"/>
</dbReference>
<dbReference type="Proteomes" id="UP000469421">
    <property type="component" value="Unassembled WGS sequence"/>
</dbReference>
<evidence type="ECO:0000259" key="1">
    <source>
        <dbReference type="Pfam" id="PF03992"/>
    </source>
</evidence>
<keyword evidence="2" id="KW-0560">Oxidoreductase</keyword>
<dbReference type="EMBL" id="WIRE01000001">
    <property type="protein sequence ID" value="MQX54199.1"/>
    <property type="molecule type" value="Genomic_DNA"/>
</dbReference>
<evidence type="ECO:0000313" key="2">
    <source>
        <dbReference type="EMBL" id="MQX54199.1"/>
    </source>
</evidence>
<feature type="domain" description="ABM" evidence="1">
    <location>
        <begin position="4"/>
        <end position="63"/>
    </location>
</feature>
<proteinExistence type="predicted"/>
<dbReference type="AlphaFoldDB" id="A0A6N7LUQ0"/>
<keyword evidence="2" id="KW-0503">Monooxygenase</keyword>
<protein>
    <submittedName>
        <fullName evidence="2">Antibiotic biosynthesis monooxygenase</fullName>
    </submittedName>
</protein>